<dbReference type="EMBL" id="VSSQ01130285">
    <property type="protein sequence ID" value="MPN58024.1"/>
    <property type="molecule type" value="Genomic_DNA"/>
</dbReference>
<evidence type="ECO:0000256" key="1">
    <source>
        <dbReference type="SAM" id="MobiDB-lite"/>
    </source>
</evidence>
<accession>A0A645JCA0</accession>
<dbReference type="AlphaFoldDB" id="A0A645JCA0"/>
<organism evidence="3">
    <name type="scientific">bioreactor metagenome</name>
    <dbReference type="NCBI Taxonomy" id="1076179"/>
    <lineage>
        <taxon>unclassified sequences</taxon>
        <taxon>metagenomes</taxon>
        <taxon>ecological metagenomes</taxon>
    </lineage>
</organism>
<feature type="region of interest" description="Disordered" evidence="1">
    <location>
        <begin position="1"/>
        <end position="22"/>
    </location>
</feature>
<dbReference type="InterPro" id="IPR046544">
    <property type="entry name" value="GH146_SB_dom"/>
</dbReference>
<feature type="compositionally biased region" description="Basic and acidic residues" evidence="1">
    <location>
        <begin position="1"/>
        <end position="19"/>
    </location>
</feature>
<reference evidence="3" key="1">
    <citation type="submission" date="2019-08" db="EMBL/GenBank/DDBJ databases">
        <authorList>
            <person name="Kucharzyk K."/>
            <person name="Murdoch R.W."/>
            <person name="Higgins S."/>
            <person name="Loffler F."/>
        </authorList>
    </citation>
    <scope>NUCLEOTIDE SEQUENCE</scope>
</reference>
<comment type="caution">
    <text evidence="3">The sequence shown here is derived from an EMBL/GenBank/DDBJ whole genome shotgun (WGS) entry which is preliminary data.</text>
</comment>
<dbReference type="Pfam" id="PF20620">
    <property type="entry name" value="DUF6805"/>
    <property type="match status" value="1"/>
</dbReference>
<gene>
    <name evidence="3" type="ORF">SDC9_205721</name>
</gene>
<evidence type="ECO:0000259" key="2">
    <source>
        <dbReference type="Pfam" id="PF20620"/>
    </source>
</evidence>
<evidence type="ECO:0000313" key="3">
    <source>
        <dbReference type="EMBL" id="MPN58024.1"/>
    </source>
</evidence>
<proteinExistence type="predicted"/>
<protein>
    <recommendedName>
        <fullName evidence="2">Glycoside hydrolase GH146 substrate-binding domain-containing protein</fullName>
    </recommendedName>
</protein>
<sequence length="159" mass="17906">MESIKEMQKKTAAEEEKRQKLATVTLDMVTPGEQQPESDHFIESERSNTGVNMDKHWRDAYGWFSYKMKDAGKEAKALRVTYFSKDNGRKFKIHVDNQAIADVVLNEIAGTDFYSVDYAIPEALVKQSNGVMSVKFVAEKGSVAGGVYEVRLLKTMPGF</sequence>
<name>A0A645JCA0_9ZZZZ</name>
<feature type="domain" description="Glycoside hydrolase GH146 substrate-binding" evidence="2">
    <location>
        <begin position="20"/>
        <end position="153"/>
    </location>
</feature>